<dbReference type="Proteomes" id="UP000587527">
    <property type="component" value="Unassembled WGS sequence"/>
</dbReference>
<dbReference type="InterPro" id="IPR038729">
    <property type="entry name" value="Rad50/SbcC_AAA"/>
</dbReference>
<comment type="subunit">
    <text evidence="2">Heterodimer of SbcC and SbcD.</text>
</comment>
<evidence type="ECO:0000256" key="3">
    <source>
        <dbReference type="ARBA" id="ARBA00013368"/>
    </source>
</evidence>
<feature type="compositionally biased region" description="Basic and acidic residues" evidence="4">
    <location>
        <begin position="440"/>
        <end position="449"/>
    </location>
</feature>
<keyword evidence="6" id="KW-0269">Exonuclease</keyword>
<dbReference type="InterPro" id="IPR027417">
    <property type="entry name" value="P-loop_NTPase"/>
</dbReference>
<reference evidence="6 7" key="1">
    <citation type="submission" date="2020-08" db="EMBL/GenBank/DDBJ databases">
        <title>Sequencing the genomes of 1000 actinobacteria strains.</title>
        <authorList>
            <person name="Klenk H.-P."/>
        </authorList>
    </citation>
    <scope>NUCLEOTIDE SEQUENCE [LARGE SCALE GENOMIC DNA]</scope>
    <source>
        <strain evidence="6 7">DSM 45362</strain>
    </source>
</reference>
<dbReference type="RefSeq" id="WP_184842185.1">
    <property type="nucleotide sequence ID" value="NZ_JACHMN010000003.1"/>
</dbReference>
<evidence type="ECO:0000313" key="7">
    <source>
        <dbReference type="Proteomes" id="UP000587527"/>
    </source>
</evidence>
<dbReference type="EMBL" id="JACHMN010000003">
    <property type="protein sequence ID" value="MBB5872482.1"/>
    <property type="molecule type" value="Genomic_DNA"/>
</dbReference>
<proteinExistence type="inferred from homology"/>
<evidence type="ECO:0000313" key="6">
    <source>
        <dbReference type="EMBL" id="MBB5872482.1"/>
    </source>
</evidence>
<name>A0A841C0A9_9ACTN</name>
<evidence type="ECO:0000256" key="1">
    <source>
        <dbReference type="ARBA" id="ARBA00006930"/>
    </source>
</evidence>
<dbReference type="Gene3D" id="3.40.50.300">
    <property type="entry name" value="P-loop containing nucleotide triphosphate hydrolases"/>
    <property type="match status" value="2"/>
</dbReference>
<evidence type="ECO:0000256" key="4">
    <source>
        <dbReference type="SAM" id="MobiDB-lite"/>
    </source>
</evidence>
<keyword evidence="6" id="KW-0378">Hydrolase</keyword>
<organism evidence="6 7">
    <name type="scientific">Allocatelliglobosispora scoriae</name>
    <dbReference type="NCBI Taxonomy" id="643052"/>
    <lineage>
        <taxon>Bacteria</taxon>
        <taxon>Bacillati</taxon>
        <taxon>Actinomycetota</taxon>
        <taxon>Actinomycetes</taxon>
        <taxon>Micromonosporales</taxon>
        <taxon>Micromonosporaceae</taxon>
        <taxon>Allocatelliglobosispora</taxon>
    </lineage>
</organism>
<keyword evidence="6" id="KW-0540">Nuclease</keyword>
<accession>A0A841C0A9</accession>
<feature type="domain" description="Rad50/SbcC-type AAA" evidence="5">
    <location>
        <begin position="6"/>
        <end position="187"/>
    </location>
</feature>
<dbReference type="AlphaFoldDB" id="A0A841C0A9"/>
<gene>
    <name evidence="6" type="ORF">F4553_005916</name>
</gene>
<dbReference type="GO" id="GO:0004527">
    <property type="term" value="F:exonuclease activity"/>
    <property type="evidence" value="ECO:0007669"/>
    <property type="project" value="UniProtKB-KW"/>
</dbReference>
<dbReference type="PANTHER" id="PTHR32114:SF2">
    <property type="entry name" value="ABC TRANSPORTER ABCH.3"/>
    <property type="match status" value="1"/>
</dbReference>
<comment type="similarity">
    <text evidence="1">Belongs to the SMC family. SbcC subfamily.</text>
</comment>
<dbReference type="PANTHER" id="PTHR32114">
    <property type="entry name" value="ABC TRANSPORTER ABCH.3"/>
    <property type="match status" value="1"/>
</dbReference>
<evidence type="ECO:0000256" key="2">
    <source>
        <dbReference type="ARBA" id="ARBA00011322"/>
    </source>
</evidence>
<comment type="caution">
    <text evidence="6">The sequence shown here is derived from an EMBL/GenBank/DDBJ whole genome shotgun (WGS) entry which is preliminary data.</text>
</comment>
<dbReference type="GO" id="GO:0016887">
    <property type="term" value="F:ATP hydrolysis activity"/>
    <property type="evidence" value="ECO:0007669"/>
    <property type="project" value="InterPro"/>
</dbReference>
<evidence type="ECO:0000259" key="5">
    <source>
        <dbReference type="Pfam" id="PF13476"/>
    </source>
</evidence>
<dbReference type="Pfam" id="PF13476">
    <property type="entry name" value="AAA_23"/>
    <property type="match status" value="1"/>
</dbReference>
<dbReference type="SUPFAM" id="SSF52540">
    <property type="entry name" value="P-loop containing nucleoside triphosphate hydrolases"/>
    <property type="match status" value="1"/>
</dbReference>
<dbReference type="Pfam" id="PF13558">
    <property type="entry name" value="SbcC_Walker_B"/>
    <property type="match status" value="1"/>
</dbReference>
<dbReference type="GO" id="GO:0006302">
    <property type="term" value="P:double-strand break repair"/>
    <property type="evidence" value="ECO:0007669"/>
    <property type="project" value="InterPro"/>
</dbReference>
<feature type="region of interest" description="Disordered" evidence="4">
    <location>
        <begin position="440"/>
        <end position="470"/>
    </location>
</feature>
<sequence length="831" mass="87944">MRPLRVDLRGFTVFREPTVIDLTDTDFFALVGPTGSGKSTVLDAICFALYGQVPRWGTKSVANALAPSTAEASVRLIFEAAGIRYAVTRVVRRDGKGRTTTRAAGLQELPAGFDLSLLDSGELPAEALGDVLAGTPTELDTVIVQVVGLPYDQFTKCVLLPQGDFAAFLHARPAERQEILVKLLGLSVYDEIRDRATIVERAAAAKLAASDQLLKDLEAGSGDDVLTAAEDRVAAAQTLAQQMATVLPELREADRRLAEATDGLAAMEAQLGALTGIRPPVDADGIARAAAQAQTVATAAAEAVTAAEEHDQKLRARHTTLGDPAHLSHLLKAYAERSSLRGRRAEMATALGDAKAAHDQAAHVVETAAAQAAEAQAAVIVLREALERAQTADRAASLRPALVAGHSCPVCEQTVAIVPAAPDVPAMRAAREALALGEQRAERAQRARDAQSGTLRSADRALATAEERTHQLDDQLSRLDAVLADAPPAEELRSGLAAIAEAQEEIGTAGAAVSAARERQRAAASRLAAADDKLRRSWLDFDATRDRLSGLGVSGLPAVDRAHLSLAWEALAGWAGSAASTLQTQCDSHRADAAAAQAAKRAAHARITEWFTQAEATLPSVIGQVEIDRAVTITVERATAARDKVVDARAQAEKLRVQRGTVEDERRVAAALAGHLKANNFEAWLLEEALDALVSGASVILRELTSGQYELIHDAREFFVVDHHDAGLRRPVRTLSGGETFQASLALALALADQLATMSHTASLESIMLDEGFGTLDSSTLDTVAATLENLAAQGDRMVGVVTHVAALAERIPVRFEITKDARTARVERVG</sequence>
<protein>
    <recommendedName>
        <fullName evidence="3">Nuclease SbcCD subunit C</fullName>
    </recommendedName>
</protein>
<keyword evidence="7" id="KW-1185">Reference proteome</keyword>